<feature type="non-terminal residue" evidence="1">
    <location>
        <position position="1"/>
    </location>
</feature>
<sequence>NIRLQELTCPEDINNTIQMKPWNRHVLRVRKESRTRNTLQWTPQEQRTNGGGLMECGGDLLKHISETCIELS</sequence>
<protein>
    <submittedName>
        <fullName evidence="1">Uncharacterized protein</fullName>
    </submittedName>
</protein>
<name>A0A0B6Y3D6_9EUPU</name>
<dbReference type="EMBL" id="HACG01003743">
    <property type="protein sequence ID" value="CEK50608.1"/>
    <property type="molecule type" value="Transcribed_RNA"/>
</dbReference>
<dbReference type="AlphaFoldDB" id="A0A0B6Y3D6"/>
<reference evidence="1" key="1">
    <citation type="submission" date="2014-12" db="EMBL/GenBank/DDBJ databases">
        <title>Insight into the proteome of Arion vulgaris.</title>
        <authorList>
            <person name="Aradska J."/>
            <person name="Bulat T."/>
            <person name="Smidak R."/>
            <person name="Sarate P."/>
            <person name="Gangsoo J."/>
            <person name="Sialana F."/>
            <person name="Bilban M."/>
            <person name="Lubec G."/>
        </authorList>
    </citation>
    <scope>NUCLEOTIDE SEQUENCE</scope>
    <source>
        <tissue evidence="1">Skin</tissue>
    </source>
</reference>
<accession>A0A0B6Y3D6</accession>
<organism evidence="1">
    <name type="scientific">Arion vulgaris</name>
    <dbReference type="NCBI Taxonomy" id="1028688"/>
    <lineage>
        <taxon>Eukaryota</taxon>
        <taxon>Metazoa</taxon>
        <taxon>Spiralia</taxon>
        <taxon>Lophotrochozoa</taxon>
        <taxon>Mollusca</taxon>
        <taxon>Gastropoda</taxon>
        <taxon>Heterobranchia</taxon>
        <taxon>Euthyneura</taxon>
        <taxon>Panpulmonata</taxon>
        <taxon>Eupulmonata</taxon>
        <taxon>Stylommatophora</taxon>
        <taxon>Helicina</taxon>
        <taxon>Arionoidea</taxon>
        <taxon>Arionidae</taxon>
        <taxon>Arion</taxon>
    </lineage>
</organism>
<evidence type="ECO:0000313" key="1">
    <source>
        <dbReference type="EMBL" id="CEK50608.1"/>
    </source>
</evidence>
<gene>
    <name evidence="1" type="primary">ORF11234</name>
</gene>
<proteinExistence type="predicted"/>